<evidence type="ECO:0000256" key="5">
    <source>
        <dbReference type="ARBA" id="ARBA00022840"/>
    </source>
</evidence>
<dbReference type="PRINTS" id="PR00304">
    <property type="entry name" value="TCOMPLEXTCP1"/>
</dbReference>
<dbReference type="InterPro" id="IPR027410">
    <property type="entry name" value="TCP-1-like_intermed_sf"/>
</dbReference>
<dbReference type="CDD" id="cd03342">
    <property type="entry name" value="TCP1_zeta"/>
    <property type="match status" value="1"/>
</dbReference>
<comment type="similarity">
    <text evidence="2 8">Belongs to the TCP-1 chaperonin family.</text>
</comment>
<keyword evidence="3" id="KW-0963">Cytoplasm</keyword>
<evidence type="ECO:0000256" key="2">
    <source>
        <dbReference type="ARBA" id="ARBA00008020"/>
    </source>
</evidence>
<comment type="function">
    <text evidence="7">Molecular chaperone; assists the folding of proteins upon ATP hydrolysis. Known to play a role, in vitro, in the folding of actin and tubulin.</text>
</comment>
<dbReference type="GO" id="GO:0005524">
    <property type="term" value="F:ATP binding"/>
    <property type="evidence" value="ECO:0007669"/>
    <property type="project" value="UniProtKB-KW"/>
</dbReference>
<evidence type="ECO:0000256" key="6">
    <source>
        <dbReference type="ARBA" id="ARBA00023186"/>
    </source>
</evidence>
<dbReference type="Gene3D" id="1.10.560.10">
    <property type="entry name" value="GroEL-like equatorial domain"/>
    <property type="match status" value="1"/>
</dbReference>
<evidence type="ECO:0000256" key="7">
    <source>
        <dbReference type="ARBA" id="ARBA00024677"/>
    </source>
</evidence>
<dbReference type="STRING" id="1890364.A0A2P6NS94"/>
<dbReference type="FunFam" id="1.10.560.10:FF:000058">
    <property type="entry name" value="T-complex protein 1 subunit zeta"/>
    <property type="match status" value="1"/>
</dbReference>
<keyword evidence="6 8" id="KW-0143">Chaperone</keyword>
<dbReference type="InterPro" id="IPR027409">
    <property type="entry name" value="GroEL-like_apical_dom_sf"/>
</dbReference>
<dbReference type="Proteomes" id="UP000241769">
    <property type="component" value="Unassembled WGS sequence"/>
</dbReference>
<dbReference type="EMBL" id="MDYQ01000026">
    <property type="protein sequence ID" value="PRP86833.1"/>
    <property type="molecule type" value="Genomic_DNA"/>
</dbReference>
<dbReference type="FunFam" id="1.10.560.10:FF:000038">
    <property type="entry name" value="Chaperonin containing TCP1 subunit 6B"/>
    <property type="match status" value="1"/>
</dbReference>
<evidence type="ECO:0008006" key="11">
    <source>
        <dbReference type="Google" id="ProtNLM"/>
    </source>
</evidence>
<reference evidence="9 10" key="1">
    <citation type="journal article" date="2018" name="Genome Biol. Evol.">
        <title>Multiple Roots of Fruiting Body Formation in Amoebozoa.</title>
        <authorList>
            <person name="Hillmann F."/>
            <person name="Forbes G."/>
            <person name="Novohradska S."/>
            <person name="Ferling I."/>
            <person name="Riege K."/>
            <person name="Groth M."/>
            <person name="Westermann M."/>
            <person name="Marz M."/>
            <person name="Spaller T."/>
            <person name="Winckler T."/>
            <person name="Schaap P."/>
            <person name="Glockner G."/>
        </authorList>
    </citation>
    <scope>NUCLEOTIDE SEQUENCE [LARGE SCALE GENOMIC DNA]</scope>
    <source>
        <strain evidence="9 10">Jena</strain>
    </source>
</reference>
<dbReference type="PROSITE" id="PS00750">
    <property type="entry name" value="TCP1_1"/>
    <property type="match status" value="1"/>
</dbReference>
<evidence type="ECO:0000313" key="10">
    <source>
        <dbReference type="Proteomes" id="UP000241769"/>
    </source>
</evidence>
<dbReference type="SUPFAM" id="SSF48592">
    <property type="entry name" value="GroEL equatorial domain-like"/>
    <property type="match status" value="1"/>
</dbReference>
<dbReference type="InterPro" id="IPR002423">
    <property type="entry name" value="Cpn60/GroEL/TCP-1"/>
</dbReference>
<dbReference type="GO" id="GO:0051082">
    <property type="term" value="F:unfolded protein binding"/>
    <property type="evidence" value="ECO:0007669"/>
    <property type="project" value="InterPro"/>
</dbReference>
<dbReference type="Pfam" id="PF00118">
    <property type="entry name" value="Cpn60_TCP1"/>
    <property type="match status" value="1"/>
</dbReference>
<dbReference type="InterPro" id="IPR027413">
    <property type="entry name" value="GROEL-like_equatorial_sf"/>
</dbReference>
<dbReference type="GO" id="GO:0005829">
    <property type="term" value="C:cytosol"/>
    <property type="evidence" value="ECO:0007669"/>
    <property type="project" value="UniProtKB-ARBA"/>
</dbReference>
<organism evidence="9 10">
    <name type="scientific">Planoprotostelium fungivorum</name>
    <dbReference type="NCBI Taxonomy" id="1890364"/>
    <lineage>
        <taxon>Eukaryota</taxon>
        <taxon>Amoebozoa</taxon>
        <taxon>Evosea</taxon>
        <taxon>Variosea</taxon>
        <taxon>Cavosteliida</taxon>
        <taxon>Cavosteliaceae</taxon>
        <taxon>Planoprotostelium</taxon>
    </lineage>
</organism>
<dbReference type="InterPro" id="IPR012722">
    <property type="entry name" value="Chap_CCT_zeta"/>
</dbReference>
<keyword evidence="5 8" id="KW-0067">ATP-binding</keyword>
<protein>
    <recommendedName>
        <fullName evidence="11">T-complex protein 1 subunit zeta</fullName>
    </recommendedName>
</protein>
<dbReference type="FunFam" id="3.30.260.10:FF:000029">
    <property type="entry name" value="Chaperonin containing TCP1 subunit 6B"/>
    <property type="match status" value="1"/>
</dbReference>
<dbReference type="FunFam" id="3.30.260.10:FF:000017">
    <property type="entry name" value="T-complex protein 1 subunit zeta"/>
    <property type="match status" value="1"/>
</dbReference>
<evidence type="ECO:0000313" key="9">
    <source>
        <dbReference type="EMBL" id="PRP86833.1"/>
    </source>
</evidence>
<keyword evidence="10" id="KW-1185">Reference proteome</keyword>
<proteinExistence type="inferred from homology"/>
<comment type="caution">
    <text evidence="9">The sequence shown here is derived from an EMBL/GenBank/DDBJ whole genome shotgun (WGS) entry which is preliminary data.</text>
</comment>
<dbReference type="SUPFAM" id="SSF52029">
    <property type="entry name" value="GroEL apical domain-like"/>
    <property type="match status" value="1"/>
</dbReference>
<dbReference type="InterPro" id="IPR002194">
    <property type="entry name" value="Chaperonin_TCP-1_CS"/>
</dbReference>
<gene>
    <name evidence="9" type="ORF">PROFUN_05050</name>
</gene>
<accession>A0A2P6NS94</accession>
<comment type="subcellular location">
    <subcellularLocation>
        <location evidence="1">Cytoplasm</location>
    </subcellularLocation>
</comment>
<dbReference type="NCBIfam" id="NF041083">
    <property type="entry name" value="thermosome_beta"/>
    <property type="match status" value="1"/>
</dbReference>
<dbReference type="OrthoDB" id="10052040at2759"/>
<evidence type="ECO:0000256" key="1">
    <source>
        <dbReference type="ARBA" id="ARBA00004496"/>
    </source>
</evidence>
<evidence type="ECO:0000256" key="8">
    <source>
        <dbReference type="RuleBase" id="RU004187"/>
    </source>
</evidence>
<dbReference type="InParanoid" id="A0A2P6NS94"/>
<dbReference type="FunFam" id="3.50.7.10:FF:000004">
    <property type="entry name" value="T-complex protein 1 subunit zeta"/>
    <property type="match status" value="1"/>
</dbReference>
<keyword evidence="4 8" id="KW-0547">Nucleotide-binding</keyword>
<dbReference type="GO" id="GO:0016887">
    <property type="term" value="F:ATP hydrolysis activity"/>
    <property type="evidence" value="ECO:0007669"/>
    <property type="project" value="InterPro"/>
</dbReference>
<sequence length="534" mass="58627">MSLQRVNPDANQTKGLHACGINMSAAKGLQEVMKSNLGPKGTMKMLVSGGGDIKITKDGNVLLHEMHPTAALIARTATAQDDITGDGTTSNVLLIAELLKQSERFLAEGLHPRVIAEGFELAKKRVLEYLEKFKVQKDTLDRELLVNVARTSLRSKLHQELADALTESVVDSVLTIRRDGKPIDLYMVEIMTMQHKSDLDTKLIKGLVLDHGARHPDMPKRAENAYILTCNVSLEYEKSEINVDVQYNTAEQREKLVQGERKFVDDRVRQIIELKRKVCDTPDKSFVVINQKGCDPSALDAFAKEGIIALRRAKRRNMERLTLACGGMAVNDLAELDESVLGHAGLVYEHVLGEEKYTFVEQVRNPFSCTILVKGPSKHVITQIQDALRDGLRSVKNAVEDGHVVPGAGAFQIAAHADLQEFKSTVTGRAKLGVQAFADALLIIPKTLAANSGFDVIDTIVTLQEDYANGNVVGLDLVTGQSISPEVEGIWDQYRVIRQLLNSSAVIATQILLVDEIIRAAKQMGKGNAGPQME</sequence>
<dbReference type="InterPro" id="IPR053374">
    <property type="entry name" value="TCP-1_chaperonin"/>
</dbReference>
<dbReference type="PANTHER" id="PTHR11353">
    <property type="entry name" value="CHAPERONIN"/>
    <property type="match status" value="1"/>
</dbReference>
<name>A0A2P6NS94_9EUKA</name>
<dbReference type="InterPro" id="IPR017998">
    <property type="entry name" value="Chaperone_TCP-1"/>
</dbReference>
<dbReference type="NCBIfam" id="TIGR02347">
    <property type="entry name" value="chap_CCT_zeta"/>
    <property type="match status" value="1"/>
</dbReference>
<dbReference type="FunCoup" id="A0A2P6NS94">
    <property type="interactions" value="948"/>
</dbReference>
<evidence type="ECO:0000256" key="4">
    <source>
        <dbReference type="ARBA" id="ARBA00022741"/>
    </source>
</evidence>
<dbReference type="Gene3D" id="3.50.7.10">
    <property type="entry name" value="GroEL"/>
    <property type="match status" value="1"/>
</dbReference>
<dbReference type="SUPFAM" id="SSF54849">
    <property type="entry name" value="GroEL-intermediate domain like"/>
    <property type="match status" value="1"/>
</dbReference>
<evidence type="ECO:0000256" key="3">
    <source>
        <dbReference type="ARBA" id="ARBA00022490"/>
    </source>
</evidence>
<dbReference type="Gene3D" id="3.30.260.10">
    <property type="entry name" value="TCP-1-like chaperonin intermediate domain"/>
    <property type="match status" value="1"/>
</dbReference>
<dbReference type="PROSITE" id="PS00995">
    <property type="entry name" value="TCP1_3"/>
    <property type="match status" value="1"/>
</dbReference>
<dbReference type="AlphaFoldDB" id="A0A2P6NS94"/>
<dbReference type="GO" id="GO:0140662">
    <property type="term" value="F:ATP-dependent protein folding chaperone"/>
    <property type="evidence" value="ECO:0007669"/>
    <property type="project" value="InterPro"/>
</dbReference>